<dbReference type="EMBL" id="BSXT01000611">
    <property type="protein sequence ID" value="GMF31012.1"/>
    <property type="molecule type" value="Genomic_DNA"/>
</dbReference>
<sequence length="87" mass="9475">MSSSSSSDDDPEVESATTESPASRAAIKEKPCEEKASGSASLKILLSPLVMKQEDGSKLSADQLKKHRRNERDRRRSFAKRVRVGAG</sequence>
<gene>
    <name evidence="2" type="ORF">Pfra01_000699500</name>
</gene>
<name>A0A9W6X548_9STRA</name>
<dbReference type="Proteomes" id="UP001165121">
    <property type="component" value="Unassembled WGS sequence"/>
</dbReference>
<evidence type="ECO:0000313" key="3">
    <source>
        <dbReference type="Proteomes" id="UP001165121"/>
    </source>
</evidence>
<dbReference type="AlphaFoldDB" id="A0A9W6X548"/>
<feature type="region of interest" description="Disordered" evidence="1">
    <location>
        <begin position="1"/>
        <end position="40"/>
    </location>
</feature>
<feature type="compositionally biased region" description="Basic and acidic residues" evidence="1">
    <location>
        <begin position="26"/>
        <end position="36"/>
    </location>
</feature>
<evidence type="ECO:0000313" key="2">
    <source>
        <dbReference type="EMBL" id="GMF31012.1"/>
    </source>
</evidence>
<evidence type="ECO:0000256" key="1">
    <source>
        <dbReference type="SAM" id="MobiDB-lite"/>
    </source>
</evidence>
<accession>A0A9W6X548</accession>
<comment type="caution">
    <text evidence="2">The sequence shown here is derived from an EMBL/GenBank/DDBJ whole genome shotgun (WGS) entry which is preliminary data.</text>
</comment>
<keyword evidence="3" id="KW-1185">Reference proteome</keyword>
<feature type="region of interest" description="Disordered" evidence="1">
    <location>
        <begin position="55"/>
        <end position="87"/>
    </location>
</feature>
<organism evidence="2 3">
    <name type="scientific">Phytophthora fragariaefolia</name>
    <dbReference type="NCBI Taxonomy" id="1490495"/>
    <lineage>
        <taxon>Eukaryota</taxon>
        <taxon>Sar</taxon>
        <taxon>Stramenopiles</taxon>
        <taxon>Oomycota</taxon>
        <taxon>Peronosporomycetes</taxon>
        <taxon>Peronosporales</taxon>
        <taxon>Peronosporaceae</taxon>
        <taxon>Phytophthora</taxon>
    </lineage>
</organism>
<feature type="compositionally biased region" description="Basic residues" evidence="1">
    <location>
        <begin position="77"/>
        <end position="87"/>
    </location>
</feature>
<reference evidence="2" key="1">
    <citation type="submission" date="2023-04" db="EMBL/GenBank/DDBJ databases">
        <title>Phytophthora fragariaefolia NBRC 109709.</title>
        <authorList>
            <person name="Ichikawa N."/>
            <person name="Sato H."/>
            <person name="Tonouchi N."/>
        </authorList>
    </citation>
    <scope>NUCLEOTIDE SEQUENCE</scope>
    <source>
        <strain evidence="2">NBRC 109709</strain>
    </source>
</reference>
<proteinExistence type="predicted"/>
<protein>
    <submittedName>
        <fullName evidence="2">Unnamed protein product</fullName>
    </submittedName>
</protein>